<feature type="compositionally biased region" description="Low complexity" evidence="1">
    <location>
        <begin position="62"/>
        <end position="90"/>
    </location>
</feature>
<name>G7QC01_9BACT</name>
<dbReference type="STRING" id="694327.DFW101_0019"/>
<dbReference type="Proteomes" id="UP000004662">
    <property type="component" value="Chromosome"/>
</dbReference>
<accession>G7QC01</accession>
<dbReference type="AlphaFoldDB" id="G7QC01"/>
<evidence type="ECO:0000313" key="3">
    <source>
        <dbReference type="Proteomes" id="UP000004662"/>
    </source>
</evidence>
<organism evidence="2 3">
    <name type="scientific">Solidesulfovibrio carbinoliphilus subsp. oakridgensis</name>
    <dbReference type="NCBI Taxonomy" id="694327"/>
    <lineage>
        <taxon>Bacteria</taxon>
        <taxon>Pseudomonadati</taxon>
        <taxon>Thermodesulfobacteriota</taxon>
        <taxon>Desulfovibrionia</taxon>
        <taxon>Desulfovibrionales</taxon>
        <taxon>Desulfovibrionaceae</taxon>
        <taxon>Solidesulfovibrio</taxon>
    </lineage>
</organism>
<reference evidence="3" key="1">
    <citation type="journal article" date="2015" name="Genome Announc.">
        <title>High-Quality Draft Genome Sequence of Desulfovibrio carbinoliphilus FW-101-2B, an Organic Acid-Oxidizing Sulfate-Reducing Bacterium Isolated from Uranium(VI)-Contaminated Groundwater.</title>
        <authorList>
            <person name="Ramsay B.D."/>
            <person name="Hwang C."/>
            <person name="Woo H.L."/>
            <person name="Carroll S.L."/>
            <person name="Lucas S."/>
            <person name="Han J."/>
            <person name="Lapidus A.L."/>
            <person name="Cheng J.F."/>
            <person name="Goodwin L.A."/>
            <person name="Pitluck S."/>
            <person name="Peters L."/>
            <person name="Chertkov O."/>
            <person name="Held B."/>
            <person name="Detter J.C."/>
            <person name="Han C.S."/>
            <person name="Tapia R."/>
            <person name="Land M.L."/>
            <person name="Hauser L.J."/>
            <person name="Kyrpides N.C."/>
            <person name="Ivanova N.N."/>
            <person name="Mikhailova N."/>
            <person name="Pagani I."/>
            <person name="Woyke T."/>
            <person name="Arkin A.P."/>
            <person name="Dehal P."/>
            <person name="Chivian D."/>
            <person name="Criddle C.S."/>
            <person name="Wu W."/>
            <person name="Chakraborty R."/>
            <person name="Hazen T.C."/>
            <person name="Fields M.W."/>
        </authorList>
    </citation>
    <scope>NUCLEOTIDE SEQUENCE [LARGE SCALE GENOMIC DNA]</scope>
    <source>
        <strain evidence="3">FW-101-2B</strain>
    </source>
</reference>
<evidence type="ECO:0000256" key="1">
    <source>
        <dbReference type="SAM" id="MobiDB-lite"/>
    </source>
</evidence>
<gene>
    <name evidence="2" type="ORF">DFW101_0019</name>
</gene>
<protein>
    <submittedName>
        <fullName evidence="2">AraC-type transcriptional regulator domain protein</fullName>
    </submittedName>
</protein>
<dbReference type="EMBL" id="CM001368">
    <property type="protein sequence ID" value="EHJ46036.1"/>
    <property type="molecule type" value="Genomic_DNA"/>
</dbReference>
<dbReference type="HOGENOM" id="CLU_2436050_0_0_7"/>
<proteinExistence type="predicted"/>
<evidence type="ECO:0000313" key="2">
    <source>
        <dbReference type="EMBL" id="EHJ46036.1"/>
    </source>
</evidence>
<keyword evidence="3" id="KW-1185">Reference proteome</keyword>
<sequence>MEHPDLLRPKSRMAALLAGLAARDGFTPTRLPDVQVVRNSHPFPRRPVVYSPGIVIVGQGKSTATSGTRSTPTTRTTTSSPRSSCPSSAR</sequence>
<feature type="region of interest" description="Disordered" evidence="1">
    <location>
        <begin position="59"/>
        <end position="90"/>
    </location>
</feature>